<dbReference type="PANTHER" id="PTHR13074">
    <property type="entry name" value="MEDIATOR OF RNA POLYMERASE II TRANSCRIPTION SUBUNIT 8"/>
    <property type="match status" value="1"/>
</dbReference>
<keyword evidence="5 9" id="KW-0010">Activator</keyword>
<comment type="subcellular location">
    <subcellularLocation>
        <location evidence="1 9">Nucleus</location>
    </subcellularLocation>
</comment>
<evidence type="ECO:0000256" key="7">
    <source>
        <dbReference type="ARBA" id="ARBA00023242"/>
    </source>
</evidence>
<dbReference type="VEuPathDB" id="FungiDB:CD36_19130"/>
<dbReference type="GO" id="GO:0003712">
    <property type="term" value="F:transcription coregulator activity"/>
    <property type="evidence" value="ECO:0007669"/>
    <property type="project" value="InterPro"/>
</dbReference>
<name>B9WBC3_CANDC</name>
<organism evidence="13 14">
    <name type="scientific">Candida dubliniensis (strain CD36 / ATCC MYA-646 / CBS 7987 / NCPF 3949 / NRRL Y-17841)</name>
    <name type="common">Yeast</name>
    <dbReference type="NCBI Taxonomy" id="573826"/>
    <lineage>
        <taxon>Eukaryota</taxon>
        <taxon>Fungi</taxon>
        <taxon>Dikarya</taxon>
        <taxon>Ascomycota</taxon>
        <taxon>Saccharomycotina</taxon>
        <taxon>Pichiomycetes</taxon>
        <taxon>Debaryomycetaceae</taxon>
        <taxon>Candida/Lodderomyces clade</taxon>
        <taxon>Candida</taxon>
    </lineage>
</organism>
<sequence length="243" mass="28388">MSQTPFNPNSPSVPTSLPPSTDFSQIPYDVLESIRNRLNQIRQSLTKLADQINNHNRHPQKIKLPSYSYFQNQFQVLITQLMSITNQLYNNEDLLRNTNVYPTPIFPTSAHENMLTTLLRKKVAPEVDEWINGAKLIMENESKNKSKNKNKNKFDQQVDLLKMDQWVQLCLAKIQELRDEFQFYGFHTVEELDHMETPQGKQEIKEKKDKEFEREQIELKITAGGQKGLHPNQVLKFMCQGQI</sequence>
<evidence type="ECO:0000313" key="14">
    <source>
        <dbReference type="Proteomes" id="UP000002605"/>
    </source>
</evidence>
<evidence type="ECO:0000256" key="5">
    <source>
        <dbReference type="ARBA" id="ARBA00023159"/>
    </source>
</evidence>
<dbReference type="Gene3D" id="1.20.58.1710">
    <property type="match status" value="1"/>
</dbReference>
<keyword evidence="10" id="KW-0175">Coiled coil</keyword>
<dbReference type="GeneID" id="8045945"/>
<comment type="subunit">
    <text evidence="9">Component of the Mediator complex.</text>
</comment>
<dbReference type="AlphaFoldDB" id="B9WBC3"/>
<feature type="compositionally biased region" description="Low complexity" evidence="11">
    <location>
        <begin position="7"/>
        <end position="21"/>
    </location>
</feature>
<dbReference type="KEGG" id="cdu:CD36_19130"/>
<dbReference type="Pfam" id="PF10232">
    <property type="entry name" value="Med8"/>
    <property type="match status" value="1"/>
</dbReference>
<feature type="region of interest" description="Disordered" evidence="11">
    <location>
        <begin position="1"/>
        <end position="21"/>
    </location>
</feature>
<dbReference type="OrthoDB" id="5329317at2759"/>
<comment type="similarity">
    <text evidence="2 9">Belongs to the Mediator complex subunit 8 family.</text>
</comment>
<feature type="coiled-coil region" evidence="10">
    <location>
        <begin position="31"/>
        <end position="58"/>
    </location>
</feature>
<evidence type="ECO:0000256" key="6">
    <source>
        <dbReference type="ARBA" id="ARBA00023163"/>
    </source>
</evidence>
<protein>
    <recommendedName>
        <fullName evidence="3 9">Mediator of RNA polymerase II transcription subunit 8</fullName>
    </recommendedName>
    <alternativeName>
        <fullName evidence="8 9">Mediator complex subunit 8</fullName>
    </alternativeName>
</protein>
<keyword evidence="14" id="KW-1185">Reference proteome</keyword>
<dbReference type="CGD" id="CAL0000171037">
    <property type="gene designation" value="Cd36_19130"/>
</dbReference>
<keyword evidence="4 9" id="KW-0805">Transcription regulation</keyword>
<keyword evidence="6 9" id="KW-0804">Transcription</keyword>
<evidence type="ECO:0000256" key="10">
    <source>
        <dbReference type="SAM" id="Coils"/>
    </source>
</evidence>
<dbReference type="Gene3D" id="6.10.250.2610">
    <property type="match status" value="1"/>
</dbReference>
<dbReference type="eggNOG" id="ENOG502S8U1">
    <property type="taxonomic scope" value="Eukaryota"/>
</dbReference>
<comment type="function">
    <text evidence="9">Component of the Mediator complex, a coactivator involved in the regulated transcription of nearly all RNA polymerase II-dependent genes. Mediator functions as a bridge to convey information from gene-specific regulatory proteins to the basal RNA polymerase II transcription machinery. Mediator is recruited to promoters by direct interactions with regulatory proteins and serves as a scaffold for the assembly of a functional preinitiation complex with RNA polymerase II and the general transcription factors.</text>
</comment>
<dbReference type="GO" id="GO:0000978">
    <property type="term" value="F:RNA polymerase II cis-regulatory region sequence-specific DNA binding"/>
    <property type="evidence" value="ECO:0007669"/>
    <property type="project" value="TreeGrafter"/>
</dbReference>
<evidence type="ECO:0000256" key="3">
    <source>
        <dbReference type="ARBA" id="ARBA00020637"/>
    </source>
</evidence>
<evidence type="ECO:0000313" key="13">
    <source>
        <dbReference type="EMBL" id="CAX43693.1"/>
    </source>
</evidence>
<evidence type="ECO:0000256" key="1">
    <source>
        <dbReference type="ARBA" id="ARBA00004123"/>
    </source>
</evidence>
<dbReference type="EMBL" id="FM992689">
    <property type="protein sequence ID" value="CAX43693.1"/>
    <property type="molecule type" value="Genomic_DNA"/>
</dbReference>
<dbReference type="GO" id="GO:0006357">
    <property type="term" value="P:regulation of transcription by RNA polymerase II"/>
    <property type="evidence" value="ECO:0007669"/>
    <property type="project" value="InterPro"/>
</dbReference>
<evidence type="ECO:0000313" key="12">
    <source>
        <dbReference type="CGD" id="CAL0000171037"/>
    </source>
</evidence>
<dbReference type="PANTHER" id="PTHR13074:SF9">
    <property type="entry name" value="MEDIATOR OF RNA POLYMERASE II TRANSCRIPTION SUBUNIT 8"/>
    <property type="match status" value="1"/>
</dbReference>
<dbReference type="RefSeq" id="XP_002418393.1">
    <property type="nucleotide sequence ID" value="XM_002418348.1"/>
</dbReference>
<dbReference type="HOGENOM" id="CLU_108151_0_0_1"/>
<evidence type="ECO:0000256" key="8">
    <source>
        <dbReference type="ARBA" id="ARBA00031261"/>
    </source>
</evidence>
<dbReference type="GO" id="GO:0016592">
    <property type="term" value="C:mediator complex"/>
    <property type="evidence" value="ECO:0007669"/>
    <property type="project" value="InterPro"/>
</dbReference>
<evidence type="ECO:0000256" key="9">
    <source>
        <dbReference type="RuleBase" id="RU364144"/>
    </source>
</evidence>
<dbReference type="GO" id="GO:0070847">
    <property type="term" value="C:core mediator complex"/>
    <property type="evidence" value="ECO:0007669"/>
    <property type="project" value="TreeGrafter"/>
</dbReference>
<reference evidence="13 14" key="1">
    <citation type="journal article" date="2009" name="Genome Res.">
        <title>Comparative genomics of the fungal pathogens Candida dubliniensis and Candida albicans.</title>
        <authorList>
            <person name="Jackson A.P."/>
            <person name="Gamble J.A."/>
            <person name="Yeomans T."/>
            <person name="Moran G.P."/>
            <person name="Saunders D."/>
            <person name="Harris D."/>
            <person name="Aslett M."/>
            <person name="Barrell J.F."/>
            <person name="Butler G."/>
            <person name="Citiulo F."/>
            <person name="Coleman D.C."/>
            <person name="de Groot P.W.J."/>
            <person name="Goodwin T.J."/>
            <person name="Quail M.A."/>
            <person name="McQuillan J."/>
            <person name="Munro C.A."/>
            <person name="Pain A."/>
            <person name="Poulter R.T."/>
            <person name="Rajandream M.A."/>
            <person name="Renauld H."/>
            <person name="Spiering M.J."/>
            <person name="Tivey A."/>
            <person name="Gow N.A.R."/>
            <person name="Barrell B."/>
            <person name="Sullivan D.J."/>
            <person name="Berriman M."/>
        </authorList>
    </citation>
    <scope>NUCLEOTIDE SEQUENCE [LARGE SCALE GENOMIC DNA]</scope>
    <source>
        <strain evidence="14">CD36 / ATCC MYA-646 / CBS 7987 / NCPF 3949 / NRRL Y-17841</strain>
    </source>
</reference>
<dbReference type="Proteomes" id="UP000002605">
    <property type="component" value="Chromosome 2"/>
</dbReference>
<evidence type="ECO:0000256" key="4">
    <source>
        <dbReference type="ARBA" id="ARBA00023015"/>
    </source>
</evidence>
<keyword evidence="7 9" id="KW-0539">Nucleus</keyword>
<evidence type="ECO:0000256" key="11">
    <source>
        <dbReference type="SAM" id="MobiDB-lite"/>
    </source>
</evidence>
<dbReference type="InterPro" id="IPR019364">
    <property type="entry name" value="Mediatior_Med8_fun/met"/>
</dbReference>
<proteinExistence type="inferred from homology"/>
<accession>B9WBC3</accession>
<gene>
    <name evidence="9" type="primary">MED8</name>
    <name evidence="12" type="ordered locus">Cd36_19130</name>
    <name evidence="13" type="ORF">CD36_19130</name>
</gene>
<evidence type="ECO:0000256" key="2">
    <source>
        <dbReference type="ARBA" id="ARBA00005716"/>
    </source>
</evidence>